<accession>A0ACB9HNP3</accession>
<proteinExistence type="predicted"/>
<dbReference type="Proteomes" id="UP001056120">
    <property type="component" value="Linkage Group LG12"/>
</dbReference>
<reference evidence="2" key="1">
    <citation type="journal article" date="2022" name="Mol. Ecol. Resour.">
        <title>The genomes of chicory, endive, great burdock and yacon provide insights into Asteraceae palaeo-polyploidization history and plant inulin production.</title>
        <authorList>
            <person name="Fan W."/>
            <person name="Wang S."/>
            <person name="Wang H."/>
            <person name="Wang A."/>
            <person name="Jiang F."/>
            <person name="Liu H."/>
            <person name="Zhao H."/>
            <person name="Xu D."/>
            <person name="Zhang Y."/>
        </authorList>
    </citation>
    <scope>NUCLEOTIDE SEQUENCE [LARGE SCALE GENOMIC DNA]</scope>
    <source>
        <strain evidence="2">cv. Yunnan</strain>
    </source>
</reference>
<evidence type="ECO:0000313" key="1">
    <source>
        <dbReference type="EMBL" id="KAI3796938.1"/>
    </source>
</evidence>
<organism evidence="1 2">
    <name type="scientific">Smallanthus sonchifolius</name>
    <dbReference type="NCBI Taxonomy" id="185202"/>
    <lineage>
        <taxon>Eukaryota</taxon>
        <taxon>Viridiplantae</taxon>
        <taxon>Streptophyta</taxon>
        <taxon>Embryophyta</taxon>
        <taxon>Tracheophyta</taxon>
        <taxon>Spermatophyta</taxon>
        <taxon>Magnoliopsida</taxon>
        <taxon>eudicotyledons</taxon>
        <taxon>Gunneridae</taxon>
        <taxon>Pentapetalae</taxon>
        <taxon>asterids</taxon>
        <taxon>campanulids</taxon>
        <taxon>Asterales</taxon>
        <taxon>Asteraceae</taxon>
        <taxon>Asteroideae</taxon>
        <taxon>Heliantheae alliance</taxon>
        <taxon>Millerieae</taxon>
        <taxon>Smallanthus</taxon>
    </lineage>
</organism>
<protein>
    <submittedName>
        <fullName evidence="1">Uncharacterized protein</fullName>
    </submittedName>
</protein>
<sequence length="558" mass="64054">MARVLSNLKTIDIRRCDGMEEVVSDRDDTDEDKKTDLFPHLHSLSFHDLTNLKRIGGGGGDSTNLIHDQFKRIGGSGEDTTNLIHDQYKLIIPWSLCQYPKEIQIESCDALSSLIPCYALEKMQKLEVLEVKYCYSLMDIFETQGINNNRDRGSSTTKIDEGISGVPHTIPRPENINVPQLYNLKKLVISYCNLLRHVFTFSTLESLKQLENLMIKDCEAMEVIVMKEYSQQRKVVVFPRLKSILPSNLPNPGADVVKRGGVMISQCPQMMVFTYGRLTTPMLKYMHTSLGKHSLECGLNFHQTWLASSKSTSLERLPWSFYNLIEVHMEFNYDVKNIIPSTELLQLQKLEKIGVYYCGYVEEVFEVVEMEGINKSFDVFEIPNLRQMELKLLESLKYIWKSNHYGTTLLKFPNLTTLSIDSCTSLKHVFTSPMVSSLLQLQDLTVSNCKNMEVIVKEEEEEYIERDAKVKVIVLRCLKSLKLELLRSLEGFCLGKEEFSWPSLDTLEIKRCPEISVFTKGQSATPTLNIIDTSFGRCYVKEDLNSFIQTKQHEGFRF</sequence>
<comment type="caution">
    <text evidence="1">The sequence shown here is derived from an EMBL/GenBank/DDBJ whole genome shotgun (WGS) entry which is preliminary data.</text>
</comment>
<name>A0ACB9HNP3_9ASTR</name>
<dbReference type="EMBL" id="CM042029">
    <property type="protein sequence ID" value="KAI3796938.1"/>
    <property type="molecule type" value="Genomic_DNA"/>
</dbReference>
<keyword evidence="2" id="KW-1185">Reference proteome</keyword>
<evidence type="ECO:0000313" key="2">
    <source>
        <dbReference type="Proteomes" id="UP001056120"/>
    </source>
</evidence>
<gene>
    <name evidence="1" type="ORF">L1987_39625</name>
</gene>
<reference evidence="1 2" key="2">
    <citation type="journal article" date="2022" name="Mol. Ecol. Resour.">
        <title>The genomes of chicory, endive, great burdock and yacon provide insights into Asteraceae paleo-polyploidization history and plant inulin production.</title>
        <authorList>
            <person name="Fan W."/>
            <person name="Wang S."/>
            <person name="Wang H."/>
            <person name="Wang A."/>
            <person name="Jiang F."/>
            <person name="Liu H."/>
            <person name="Zhao H."/>
            <person name="Xu D."/>
            <person name="Zhang Y."/>
        </authorList>
    </citation>
    <scope>NUCLEOTIDE SEQUENCE [LARGE SCALE GENOMIC DNA]</scope>
    <source>
        <strain evidence="2">cv. Yunnan</strain>
        <tissue evidence="1">Leaves</tissue>
    </source>
</reference>